<dbReference type="EMBL" id="KQ246485">
    <property type="protein sequence ID" value="KNC72800.1"/>
    <property type="molecule type" value="Genomic_DNA"/>
</dbReference>
<evidence type="ECO:0000313" key="3">
    <source>
        <dbReference type="Proteomes" id="UP000054560"/>
    </source>
</evidence>
<proteinExistence type="predicted"/>
<dbReference type="RefSeq" id="XP_014146702.1">
    <property type="nucleotide sequence ID" value="XM_014291227.1"/>
</dbReference>
<dbReference type="AlphaFoldDB" id="A0A0L0F7V4"/>
<keyword evidence="3" id="KW-1185">Reference proteome</keyword>
<reference evidence="2 3" key="1">
    <citation type="submission" date="2011-02" db="EMBL/GenBank/DDBJ databases">
        <title>The Genome Sequence of Sphaeroforma arctica JP610.</title>
        <authorList>
            <consortium name="The Broad Institute Genome Sequencing Platform"/>
            <person name="Russ C."/>
            <person name="Cuomo C."/>
            <person name="Young S.K."/>
            <person name="Zeng Q."/>
            <person name="Gargeya S."/>
            <person name="Alvarado L."/>
            <person name="Berlin A."/>
            <person name="Chapman S.B."/>
            <person name="Chen Z."/>
            <person name="Freedman E."/>
            <person name="Gellesch M."/>
            <person name="Goldberg J."/>
            <person name="Griggs A."/>
            <person name="Gujja S."/>
            <person name="Heilman E."/>
            <person name="Heiman D."/>
            <person name="Howarth C."/>
            <person name="Mehta T."/>
            <person name="Neiman D."/>
            <person name="Pearson M."/>
            <person name="Roberts A."/>
            <person name="Saif S."/>
            <person name="Shea T."/>
            <person name="Shenoy N."/>
            <person name="Sisk P."/>
            <person name="Stolte C."/>
            <person name="Sykes S."/>
            <person name="White J."/>
            <person name="Yandava C."/>
            <person name="Burger G."/>
            <person name="Gray M.W."/>
            <person name="Holland P.W.H."/>
            <person name="King N."/>
            <person name="Lang F.B.F."/>
            <person name="Roger A.J."/>
            <person name="Ruiz-Trillo I."/>
            <person name="Haas B."/>
            <person name="Nusbaum C."/>
            <person name="Birren B."/>
        </authorList>
    </citation>
    <scope>NUCLEOTIDE SEQUENCE [LARGE SCALE GENOMIC DNA]</scope>
    <source>
        <strain evidence="2 3">JP610</strain>
    </source>
</reference>
<evidence type="ECO:0000313" key="2">
    <source>
        <dbReference type="EMBL" id="KNC72800.1"/>
    </source>
</evidence>
<dbReference type="Gene3D" id="1.10.220.160">
    <property type="match status" value="1"/>
</dbReference>
<dbReference type="GO" id="GO:0005634">
    <property type="term" value="C:nucleus"/>
    <property type="evidence" value="ECO:0007669"/>
    <property type="project" value="TreeGrafter"/>
</dbReference>
<dbReference type="PANTHER" id="PTHR12197">
    <property type="entry name" value="HISTONE-LYSINE N-METHYLTRANSFERASE SMYD"/>
    <property type="match status" value="1"/>
</dbReference>
<dbReference type="OrthoDB" id="265717at2759"/>
<dbReference type="Pfam" id="PF00856">
    <property type="entry name" value="SET"/>
    <property type="match status" value="1"/>
</dbReference>
<dbReference type="PROSITE" id="PS50280">
    <property type="entry name" value="SET"/>
    <property type="match status" value="1"/>
</dbReference>
<name>A0A0L0F7V4_9EUKA</name>
<feature type="domain" description="SET" evidence="1">
    <location>
        <begin position="1"/>
        <end position="286"/>
    </location>
</feature>
<dbReference type="SMART" id="SM00317">
    <property type="entry name" value="SET"/>
    <property type="match status" value="1"/>
</dbReference>
<sequence>MSLFGISPSKHLGGRCINAAKTIPKATTLLRASPLLAYSDTITCDYTAKQTTPHTNPQSQKHTDVHENLDNESINSSQTNSKYVFCPHCYRRACQGECLDMSKKSTSIYYSLIGSNDVSQVLRDNGGSDMTGRYNGMALKTLIRLFTASVDPNNDDFTCAFQSLCFTKNFYNRSGQTSRDGLSLKDEHALLAKAMQDMLGCGNDGVEWVNLALVERVFGALRLNSFGFKHEVDDSAEHRISAVYDIASYFNHSCTPNADVGNDGAMIEIITNQEVDVGQEIYVCYDYGNRDMDVGERKRALWMNYGFECGCKTCRDVQIDRSIRDGEV</sequence>
<dbReference type="InterPro" id="IPR001214">
    <property type="entry name" value="SET_dom"/>
</dbReference>
<dbReference type="SUPFAM" id="SSF82199">
    <property type="entry name" value="SET domain"/>
    <property type="match status" value="1"/>
</dbReference>
<protein>
    <recommendedName>
        <fullName evidence="1">SET domain-containing protein</fullName>
    </recommendedName>
</protein>
<organism evidence="2 3">
    <name type="scientific">Sphaeroforma arctica JP610</name>
    <dbReference type="NCBI Taxonomy" id="667725"/>
    <lineage>
        <taxon>Eukaryota</taxon>
        <taxon>Ichthyosporea</taxon>
        <taxon>Ichthyophonida</taxon>
        <taxon>Sphaeroforma</taxon>
    </lineage>
</organism>
<dbReference type="Proteomes" id="UP000054560">
    <property type="component" value="Unassembled WGS sequence"/>
</dbReference>
<dbReference type="STRING" id="667725.A0A0L0F7V4"/>
<dbReference type="InterPro" id="IPR050869">
    <property type="entry name" value="H3K4_H4K5_MeTrfase"/>
</dbReference>
<evidence type="ECO:0000259" key="1">
    <source>
        <dbReference type="PROSITE" id="PS50280"/>
    </source>
</evidence>
<dbReference type="InterPro" id="IPR046341">
    <property type="entry name" value="SET_dom_sf"/>
</dbReference>
<dbReference type="GeneID" id="25915141"/>
<dbReference type="Gene3D" id="2.170.270.10">
    <property type="entry name" value="SET domain"/>
    <property type="match status" value="1"/>
</dbReference>
<dbReference type="Gene3D" id="6.10.140.2220">
    <property type="match status" value="1"/>
</dbReference>
<dbReference type="PANTHER" id="PTHR12197:SF251">
    <property type="entry name" value="EG:BACR7C10.4 PROTEIN"/>
    <property type="match status" value="1"/>
</dbReference>
<accession>A0A0L0F7V4</accession>
<gene>
    <name evidence="2" type="ORF">SARC_14637</name>
</gene>